<evidence type="ECO:0000313" key="2">
    <source>
        <dbReference type="Proteomes" id="UP001497480"/>
    </source>
</evidence>
<keyword evidence="2" id="KW-1185">Reference proteome</keyword>
<reference evidence="1 2" key="1">
    <citation type="submission" date="2024-03" db="EMBL/GenBank/DDBJ databases">
        <authorList>
            <person name="Martinez-Hernandez J."/>
        </authorList>
    </citation>
    <scope>NUCLEOTIDE SEQUENCE [LARGE SCALE GENOMIC DNA]</scope>
</reference>
<dbReference type="AlphaFoldDB" id="A0AAV1XP98"/>
<dbReference type="Proteomes" id="UP001497480">
    <property type="component" value="Unassembled WGS sequence"/>
</dbReference>
<gene>
    <name evidence="1" type="ORF">LLUT_LOCUS24600</name>
</gene>
<sequence>MLQSPGHSPLHLSSPFESLIPHLLFAEEVSDFNRLVIIADASIDWQMSIHEPHLITVTLSDTGDEILDMAEGGADGGGGFPGTKPSIDLQLLLPILVGNEIKIEVQMLKTTNNVDPQLR</sequence>
<comment type="caution">
    <text evidence="1">The sequence shown here is derived from an EMBL/GenBank/DDBJ whole genome shotgun (WGS) entry which is preliminary data.</text>
</comment>
<organism evidence="1 2">
    <name type="scientific">Lupinus luteus</name>
    <name type="common">European yellow lupine</name>
    <dbReference type="NCBI Taxonomy" id="3873"/>
    <lineage>
        <taxon>Eukaryota</taxon>
        <taxon>Viridiplantae</taxon>
        <taxon>Streptophyta</taxon>
        <taxon>Embryophyta</taxon>
        <taxon>Tracheophyta</taxon>
        <taxon>Spermatophyta</taxon>
        <taxon>Magnoliopsida</taxon>
        <taxon>eudicotyledons</taxon>
        <taxon>Gunneridae</taxon>
        <taxon>Pentapetalae</taxon>
        <taxon>rosids</taxon>
        <taxon>fabids</taxon>
        <taxon>Fabales</taxon>
        <taxon>Fabaceae</taxon>
        <taxon>Papilionoideae</taxon>
        <taxon>50 kb inversion clade</taxon>
        <taxon>genistoids sensu lato</taxon>
        <taxon>core genistoids</taxon>
        <taxon>Genisteae</taxon>
        <taxon>Lupinus</taxon>
    </lineage>
</organism>
<accession>A0AAV1XP98</accession>
<proteinExistence type="predicted"/>
<name>A0AAV1XP98_LUPLU</name>
<dbReference type="EMBL" id="CAXHTB010000017">
    <property type="protein sequence ID" value="CAL0323540.1"/>
    <property type="molecule type" value="Genomic_DNA"/>
</dbReference>
<protein>
    <submittedName>
        <fullName evidence="1">Uncharacterized protein</fullName>
    </submittedName>
</protein>
<evidence type="ECO:0000313" key="1">
    <source>
        <dbReference type="EMBL" id="CAL0323540.1"/>
    </source>
</evidence>